<dbReference type="Pfam" id="PF00300">
    <property type="entry name" value="His_Phos_1"/>
    <property type="match status" value="1"/>
</dbReference>
<keyword evidence="2" id="KW-1185">Reference proteome</keyword>
<protein>
    <submittedName>
        <fullName evidence="1">Histidine phosphatase family protein</fullName>
    </submittedName>
</protein>
<accession>A0A2D2D3F3</accession>
<dbReference type="Gene3D" id="3.40.50.1240">
    <property type="entry name" value="Phosphoglycerate mutase-like"/>
    <property type="match status" value="1"/>
</dbReference>
<dbReference type="SMART" id="SM00855">
    <property type="entry name" value="PGAM"/>
    <property type="match status" value="1"/>
</dbReference>
<dbReference type="SUPFAM" id="SSF53254">
    <property type="entry name" value="Phosphoglycerate mutase-like"/>
    <property type="match status" value="1"/>
</dbReference>
<dbReference type="Proteomes" id="UP000230709">
    <property type="component" value="Chromosome"/>
</dbReference>
<dbReference type="InterPro" id="IPR029033">
    <property type="entry name" value="His_PPase_superfam"/>
</dbReference>
<dbReference type="EMBL" id="CP023737">
    <property type="protein sequence ID" value="ATQ69531.1"/>
    <property type="molecule type" value="Genomic_DNA"/>
</dbReference>
<reference evidence="2" key="1">
    <citation type="submission" date="2017-10" db="EMBL/GenBank/DDBJ databases">
        <title>Completed PacBio SMRT sequence of Methylosinus trichosporium OB3b reveals presence of a third large plasmid.</title>
        <authorList>
            <person name="Charles T.C."/>
            <person name="Lynch M.D.J."/>
            <person name="Heil J.R."/>
            <person name="Cheng J."/>
        </authorList>
    </citation>
    <scope>NUCLEOTIDE SEQUENCE [LARGE SCALE GENOMIC DNA]</scope>
    <source>
        <strain evidence="2">OB3b</strain>
    </source>
</reference>
<evidence type="ECO:0000313" key="1">
    <source>
        <dbReference type="EMBL" id="ATQ69531.1"/>
    </source>
</evidence>
<dbReference type="InterPro" id="IPR013078">
    <property type="entry name" value="His_Pase_superF_clade-1"/>
</dbReference>
<dbReference type="STRING" id="595536.GCA_000178815_01613"/>
<name>A0A2D2D3F3_METT3</name>
<proteinExistence type="predicted"/>
<sequence>MTEPATRLLLLCHASTAAQRSAAFPLDEPIDEKGRAAAAGIAGRFSSARTIVASPARCALDTAAAAGLAARPEPALRDCDYGRWAGRSLGDVAESEPEAVEQWLIDPEAAPHGGESIAALIARVAGWMESGAIAGPALAITHAGVIRAAVIHAIGAPAGSFWRIDAPPLSLVDLRHNGRGWSWRAGVHPVSTAGSTR</sequence>
<dbReference type="RefSeq" id="WP_003610295.1">
    <property type="nucleotide sequence ID" value="NZ_ADVE02000001.1"/>
</dbReference>
<dbReference type="AlphaFoldDB" id="A0A2D2D3F3"/>
<gene>
    <name evidence="1" type="ORF">CQW49_17830</name>
</gene>
<organism evidence="1 2">
    <name type="scientific">Methylosinus trichosporium (strain ATCC 35070 / NCIMB 11131 / UNIQEM 75 / OB3b)</name>
    <dbReference type="NCBI Taxonomy" id="595536"/>
    <lineage>
        <taxon>Bacteria</taxon>
        <taxon>Pseudomonadati</taxon>
        <taxon>Pseudomonadota</taxon>
        <taxon>Alphaproteobacteria</taxon>
        <taxon>Hyphomicrobiales</taxon>
        <taxon>Methylocystaceae</taxon>
        <taxon>Methylosinus</taxon>
    </lineage>
</organism>
<evidence type="ECO:0000313" key="2">
    <source>
        <dbReference type="Proteomes" id="UP000230709"/>
    </source>
</evidence>
<dbReference type="KEGG" id="mtw:CQW49_17830"/>